<keyword evidence="1" id="KW-1133">Transmembrane helix</keyword>
<sequence length="47" mass="5331">MNVYCTINSGLVSSSCVVLFNVIFSHILCLIKIRSEKQEKLNLKNCQ</sequence>
<keyword evidence="1" id="KW-0812">Transmembrane</keyword>
<feature type="transmembrane region" description="Helical" evidence="1">
    <location>
        <begin position="12"/>
        <end position="31"/>
    </location>
</feature>
<reference evidence="2" key="2">
    <citation type="journal article" date="2015" name="Fish Shellfish Immunol.">
        <title>Early steps in the European eel (Anguilla anguilla)-Vibrio vulnificus interaction in the gills: Role of the RtxA13 toxin.</title>
        <authorList>
            <person name="Callol A."/>
            <person name="Pajuelo D."/>
            <person name="Ebbesson L."/>
            <person name="Teles M."/>
            <person name="MacKenzie S."/>
            <person name="Amaro C."/>
        </authorList>
    </citation>
    <scope>NUCLEOTIDE SEQUENCE</scope>
</reference>
<protein>
    <submittedName>
        <fullName evidence="2">Uncharacterized protein</fullName>
    </submittedName>
</protein>
<accession>A0A0E9RTP2</accession>
<organism evidence="2">
    <name type="scientific">Anguilla anguilla</name>
    <name type="common">European freshwater eel</name>
    <name type="synonym">Muraena anguilla</name>
    <dbReference type="NCBI Taxonomy" id="7936"/>
    <lineage>
        <taxon>Eukaryota</taxon>
        <taxon>Metazoa</taxon>
        <taxon>Chordata</taxon>
        <taxon>Craniata</taxon>
        <taxon>Vertebrata</taxon>
        <taxon>Euteleostomi</taxon>
        <taxon>Actinopterygii</taxon>
        <taxon>Neopterygii</taxon>
        <taxon>Teleostei</taxon>
        <taxon>Anguilliformes</taxon>
        <taxon>Anguillidae</taxon>
        <taxon>Anguilla</taxon>
    </lineage>
</organism>
<dbReference type="AlphaFoldDB" id="A0A0E9RTP2"/>
<reference evidence="2" key="1">
    <citation type="submission" date="2014-11" db="EMBL/GenBank/DDBJ databases">
        <authorList>
            <person name="Amaro Gonzalez C."/>
        </authorList>
    </citation>
    <scope>NUCLEOTIDE SEQUENCE</scope>
</reference>
<keyword evidence="1" id="KW-0472">Membrane</keyword>
<evidence type="ECO:0000313" key="2">
    <source>
        <dbReference type="EMBL" id="JAH31658.1"/>
    </source>
</evidence>
<dbReference type="EMBL" id="GBXM01076919">
    <property type="protein sequence ID" value="JAH31658.1"/>
    <property type="molecule type" value="Transcribed_RNA"/>
</dbReference>
<evidence type="ECO:0000256" key="1">
    <source>
        <dbReference type="SAM" id="Phobius"/>
    </source>
</evidence>
<proteinExistence type="predicted"/>
<name>A0A0E9RTP2_ANGAN</name>